<reference evidence="1 2" key="1">
    <citation type="submission" date="2021-12" db="EMBL/GenBank/DDBJ databases">
        <title>Genome seq of p7.</title>
        <authorList>
            <person name="Seo T."/>
        </authorList>
    </citation>
    <scope>NUCLEOTIDE SEQUENCE [LARGE SCALE GENOMIC DNA]</scope>
    <source>
        <strain evidence="1 2">P7</strain>
    </source>
</reference>
<comment type="caution">
    <text evidence="1">The sequence shown here is derived from an EMBL/GenBank/DDBJ whole genome shotgun (WGS) entry which is preliminary data.</text>
</comment>
<dbReference type="EMBL" id="JAJTWT010000014">
    <property type="protein sequence ID" value="MCE4540215.1"/>
    <property type="molecule type" value="Genomic_DNA"/>
</dbReference>
<proteinExistence type="predicted"/>
<sequence>MIEPRPEVALRLAELRQSGAYPVRAIKIIREEFGLSLREAKFRFAQSPVWAAEKAAADALHQEIVNTLRTDDAD</sequence>
<organism evidence="1 2">
    <name type="scientific">Pelomonas caseinilytica</name>
    <dbReference type="NCBI Taxonomy" id="2906763"/>
    <lineage>
        <taxon>Bacteria</taxon>
        <taxon>Pseudomonadati</taxon>
        <taxon>Pseudomonadota</taxon>
        <taxon>Betaproteobacteria</taxon>
        <taxon>Burkholderiales</taxon>
        <taxon>Sphaerotilaceae</taxon>
        <taxon>Roseateles</taxon>
    </lineage>
</organism>
<gene>
    <name evidence="1" type="ORF">LXT12_23465</name>
</gene>
<dbReference type="Proteomes" id="UP001201463">
    <property type="component" value="Unassembled WGS sequence"/>
</dbReference>
<accession>A0ABS8XKI4</accession>
<evidence type="ECO:0000313" key="2">
    <source>
        <dbReference type="Proteomes" id="UP001201463"/>
    </source>
</evidence>
<name>A0ABS8XKI4_9BURK</name>
<protein>
    <submittedName>
        <fullName evidence="1">Uncharacterized protein</fullName>
    </submittedName>
</protein>
<dbReference type="Gene3D" id="3.30.1390.10">
    <property type="match status" value="1"/>
</dbReference>
<dbReference type="InterPro" id="IPR014719">
    <property type="entry name" value="Ribosomal_bL12_C/ClpS-like"/>
</dbReference>
<keyword evidence="2" id="KW-1185">Reference proteome</keyword>
<evidence type="ECO:0000313" key="1">
    <source>
        <dbReference type="EMBL" id="MCE4540215.1"/>
    </source>
</evidence>
<dbReference type="RefSeq" id="WP_233394730.1">
    <property type="nucleotide sequence ID" value="NZ_JAJTWT010000014.1"/>
</dbReference>